<gene>
    <name evidence="1" type="ORF">RDI58_026950</name>
</gene>
<keyword evidence="2" id="KW-1185">Reference proteome</keyword>
<comment type="caution">
    <text evidence="1">The sequence shown here is derived from an EMBL/GenBank/DDBJ whole genome shotgun (WGS) entry which is preliminary data.</text>
</comment>
<dbReference type="Proteomes" id="UP001371456">
    <property type="component" value="Unassembled WGS sequence"/>
</dbReference>
<dbReference type="EMBL" id="JBANQN010000011">
    <property type="protein sequence ID" value="KAK6775949.1"/>
    <property type="molecule type" value="Genomic_DNA"/>
</dbReference>
<evidence type="ECO:0000313" key="2">
    <source>
        <dbReference type="Proteomes" id="UP001371456"/>
    </source>
</evidence>
<dbReference type="AlphaFoldDB" id="A0AAN8SV34"/>
<evidence type="ECO:0000313" key="1">
    <source>
        <dbReference type="EMBL" id="KAK6775949.1"/>
    </source>
</evidence>
<name>A0AAN8SV34_SOLBU</name>
<accession>A0AAN8SV34</accession>
<organism evidence="1 2">
    <name type="scientific">Solanum bulbocastanum</name>
    <name type="common">Wild potato</name>
    <dbReference type="NCBI Taxonomy" id="147425"/>
    <lineage>
        <taxon>Eukaryota</taxon>
        <taxon>Viridiplantae</taxon>
        <taxon>Streptophyta</taxon>
        <taxon>Embryophyta</taxon>
        <taxon>Tracheophyta</taxon>
        <taxon>Spermatophyta</taxon>
        <taxon>Magnoliopsida</taxon>
        <taxon>eudicotyledons</taxon>
        <taxon>Gunneridae</taxon>
        <taxon>Pentapetalae</taxon>
        <taxon>asterids</taxon>
        <taxon>lamiids</taxon>
        <taxon>Solanales</taxon>
        <taxon>Solanaceae</taxon>
        <taxon>Solanoideae</taxon>
        <taxon>Solaneae</taxon>
        <taxon>Solanum</taxon>
    </lineage>
</organism>
<protein>
    <submittedName>
        <fullName evidence="1">Uncharacterized protein</fullName>
    </submittedName>
</protein>
<proteinExistence type="predicted"/>
<reference evidence="1 2" key="1">
    <citation type="submission" date="2024-02" db="EMBL/GenBank/DDBJ databases">
        <title>de novo genome assembly of Solanum bulbocastanum strain 11H21.</title>
        <authorList>
            <person name="Hosaka A.J."/>
        </authorList>
    </citation>
    <scope>NUCLEOTIDE SEQUENCE [LARGE SCALE GENOMIC DNA]</scope>
    <source>
        <tissue evidence="1">Young leaves</tissue>
    </source>
</reference>
<sequence length="36" mass="4240">MEICCHFHAVLPNIRHVLTITLLMNIDFMLKIMIKS</sequence>